<dbReference type="EMBL" id="AMQN01005498">
    <property type="status" value="NOT_ANNOTATED_CDS"/>
    <property type="molecule type" value="Genomic_DNA"/>
</dbReference>
<dbReference type="EnsemblMetazoa" id="CapteT202220">
    <property type="protein sequence ID" value="CapteP202220"/>
    <property type="gene ID" value="CapteG202220"/>
</dbReference>
<feature type="compositionally biased region" description="Polar residues" evidence="1">
    <location>
        <begin position="13"/>
        <end position="32"/>
    </location>
</feature>
<evidence type="ECO:0000256" key="1">
    <source>
        <dbReference type="SAM" id="MobiDB-lite"/>
    </source>
</evidence>
<dbReference type="Proteomes" id="UP000014760">
    <property type="component" value="Unassembled WGS sequence"/>
</dbReference>
<dbReference type="EMBL" id="KB296162">
    <property type="protein sequence ID" value="ELU12118.1"/>
    <property type="molecule type" value="Genomic_DNA"/>
</dbReference>
<reference evidence="4" key="1">
    <citation type="submission" date="2012-12" db="EMBL/GenBank/DDBJ databases">
        <authorList>
            <person name="Hellsten U."/>
            <person name="Grimwood J."/>
            <person name="Chapman J.A."/>
            <person name="Shapiro H."/>
            <person name="Aerts A."/>
            <person name="Otillar R.P."/>
            <person name="Terry A.Y."/>
            <person name="Boore J.L."/>
            <person name="Simakov O."/>
            <person name="Marletaz F."/>
            <person name="Cho S.-J."/>
            <person name="Edsinger-Gonzales E."/>
            <person name="Havlak P."/>
            <person name="Kuo D.-H."/>
            <person name="Larsson T."/>
            <person name="Lv J."/>
            <person name="Arendt D."/>
            <person name="Savage R."/>
            <person name="Osoegawa K."/>
            <person name="de Jong P."/>
            <person name="Lindberg D.R."/>
            <person name="Seaver E.C."/>
            <person name="Weisblat D.A."/>
            <person name="Putnam N.H."/>
            <person name="Grigoriev I.V."/>
            <person name="Rokhsar D.S."/>
        </authorList>
    </citation>
    <scope>NUCLEOTIDE SEQUENCE</scope>
    <source>
        <strain evidence="4">I ESC-2004</strain>
    </source>
</reference>
<evidence type="ECO:0000313" key="2">
    <source>
        <dbReference type="EMBL" id="ELU12118.1"/>
    </source>
</evidence>
<protein>
    <submittedName>
        <fullName evidence="2 3">Uncharacterized protein</fullName>
    </submittedName>
</protein>
<evidence type="ECO:0000313" key="3">
    <source>
        <dbReference type="EnsemblMetazoa" id="CapteP202220"/>
    </source>
</evidence>
<feature type="region of interest" description="Disordered" evidence="1">
    <location>
        <begin position="1"/>
        <end position="32"/>
    </location>
</feature>
<evidence type="ECO:0000313" key="4">
    <source>
        <dbReference type="Proteomes" id="UP000014760"/>
    </source>
</evidence>
<organism evidence="2">
    <name type="scientific">Capitella teleta</name>
    <name type="common">Polychaete worm</name>
    <dbReference type="NCBI Taxonomy" id="283909"/>
    <lineage>
        <taxon>Eukaryota</taxon>
        <taxon>Metazoa</taxon>
        <taxon>Spiralia</taxon>
        <taxon>Lophotrochozoa</taxon>
        <taxon>Annelida</taxon>
        <taxon>Polychaeta</taxon>
        <taxon>Sedentaria</taxon>
        <taxon>Scolecida</taxon>
        <taxon>Capitellidae</taxon>
        <taxon>Capitella</taxon>
    </lineage>
</organism>
<accession>R7UZW0</accession>
<gene>
    <name evidence="2" type="ORF">CAPTEDRAFT_202220</name>
</gene>
<dbReference type="AlphaFoldDB" id="R7UZW0"/>
<reference evidence="3" key="3">
    <citation type="submission" date="2015-06" db="UniProtKB">
        <authorList>
            <consortium name="EnsemblMetazoa"/>
        </authorList>
    </citation>
    <scope>IDENTIFICATION</scope>
</reference>
<dbReference type="HOGENOM" id="CLU_1257119_0_0_1"/>
<reference evidence="2 4" key="2">
    <citation type="journal article" date="2013" name="Nature">
        <title>Insights into bilaterian evolution from three spiralian genomes.</title>
        <authorList>
            <person name="Simakov O."/>
            <person name="Marletaz F."/>
            <person name="Cho S.J."/>
            <person name="Edsinger-Gonzales E."/>
            <person name="Havlak P."/>
            <person name="Hellsten U."/>
            <person name="Kuo D.H."/>
            <person name="Larsson T."/>
            <person name="Lv J."/>
            <person name="Arendt D."/>
            <person name="Savage R."/>
            <person name="Osoegawa K."/>
            <person name="de Jong P."/>
            <person name="Grimwood J."/>
            <person name="Chapman J.A."/>
            <person name="Shapiro H."/>
            <person name="Aerts A."/>
            <person name="Otillar R.P."/>
            <person name="Terry A.Y."/>
            <person name="Boore J.L."/>
            <person name="Grigoriev I.V."/>
            <person name="Lindberg D.R."/>
            <person name="Seaver E.C."/>
            <person name="Weisblat D.A."/>
            <person name="Putnam N.H."/>
            <person name="Rokhsar D.S."/>
        </authorList>
    </citation>
    <scope>NUCLEOTIDE SEQUENCE</scope>
    <source>
        <strain evidence="2 4">I ESC-2004</strain>
    </source>
</reference>
<name>R7UZW0_CAPTE</name>
<sequence length="220" mass="23531">MSNSWHPSPRHSGGSSFTATVSSVRRPSPHPQTSVASTLCLVSGVYPLVAPYNNPTASPQPSVPPDACKGSLRSNGCKRAAVRYVTDTTRYVRGCPASDAIGKDGVCFGAHVSSAVKSLILQGHFIDLAVLLPSTFEQYKSGSDDEGKPAKEAKWHTALSLTDFSSIFQSYIAIMAEQCKCYKCQGPHSTAKCPLGTGKHLTNAAYQSKAVRQSYHQPQL</sequence>
<keyword evidence="4" id="KW-1185">Reference proteome</keyword>
<proteinExistence type="predicted"/>